<evidence type="ECO:0000256" key="1">
    <source>
        <dbReference type="SAM" id="MobiDB-lite"/>
    </source>
</evidence>
<evidence type="ECO:0000313" key="3">
    <source>
        <dbReference type="Proteomes" id="UP000319424"/>
    </source>
</evidence>
<comment type="caution">
    <text evidence="2">The sequence shown here is derived from an EMBL/GenBank/DDBJ whole genome shotgun (WGS) entry which is preliminary data.</text>
</comment>
<dbReference type="Proteomes" id="UP000319424">
    <property type="component" value="Unassembled WGS sequence"/>
</dbReference>
<reference evidence="2 3" key="1">
    <citation type="submission" date="2019-07" db="EMBL/GenBank/DDBJ databases">
        <title>Criibacterium bergeronii gen. nov., sp. nov. isolated from human clinical samples.</title>
        <authorList>
            <person name="Maheux A.F."/>
            <person name="Boudreau D.K."/>
            <person name="Berube E."/>
            <person name="Brodeur S."/>
            <person name="Bernard K.A."/>
            <person name="Abed J.Y."/>
            <person name="Ducrey E."/>
            <person name="Guay E.F."/>
            <person name="Raymond F."/>
            <person name="Corbeil J."/>
            <person name="Domingo M.-C."/>
            <person name="Roy P.H."/>
            <person name="Boissinot M."/>
            <person name="Tocheva E.I."/>
            <person name="Omar R.F."/>
        </authorList>
    </citation>
    <scope>NUCLEOTIDE SEQUENCE [LARGE SCALE GENOMIC DNA]</scope>
    <source>
        <strain evidence="2 3">CCRI-24246</strain>
    </source>
</reference>
<protein>
    <submittedName>
        <fullName evidence="2">Uncharacterized protein</fullName>
    </submittedName>
</protein>
<name>A0A552VC39_9FIRM</name>
<proteinExistence type="predicted"/>
<accession>A0A552VC39</accession>
<dbReference type="RefSeq" id="WP_144015710.1">
    <property type="nucleotide sequence ID" value="NZ_VJXW01000003.1"/>
</dbReference>
<sequence length="532" mass="61428">MVVFISNKKHYLKTKNIKVLKIVESKSLLKIIDLNIQSFLENYTYIIIDEELIETQSDYDELKGLINDRLVIFTNNYKSRYPNSKIISQSSDISVEEQIEIILADTNEDVDPDYRVNVEKSDKTIEKENIYPYDCAYKSEDINKDNIEPYQNIDTDNSDMVNTIDKASDLNLKTEKNSDATTKDDEATANKENEAIFKDKEIADKKEINTQDSLLQEFDNFTGSLSKKEKNREKIAKRKKLEKESKENIEDTSTKAEEEKTNEEKNNENVSKVQYDKETEELKKEKYNSLLKGFKNTSHVSKTEIKKFMQKQYNPDNPSNSIYKIKNENEAEHKVKKEKKLSIALPSIKGLPEIKKKQPKENTSSVTVVNTVQSKNTEIAIAGGLKGVGTTYCCFKIADFYSKNITIGYYQYNQNDIELSIIKESQEKGYISDNITIYDNDQKLTAYRQNDIVIVDFGFLDKTDKSLLLDFERANEKYIVVNTSLNTFTSVNSAINYSQENKAFKTIFNFTDQANLISIQKEFKELDIICIE</sequence>
<organism evidence="2 3">
    <name type="scientific">Criibacterium bergeronii</name>
    <dbReference type="NCBI Taxonomy" id="1871336"/>
    <lineage>
        <taxon>Bacteria</taxon>
        <taxon>Bacillati</taxon>
        <taxon>Bacillota</taxon>
        <taxon>Clostridia</taxon>
        <taxon>Peptostreptococcales</taxon>
        <taxon>Filifactoraceae</taxon>
        <taxon>Criibacterium</taxon>
    </lineage>
</organism>
<evidence type="ECO:0000313" key="2">
    <source>
        <dbReference type="EMBL" id="TRW28033.1"/>
    </source>
</evidence>
<dbReference type="AlphaFoldDB" id="A0A552VC39"/>
<feature type="compositionally biased region" description="Basic and acidic residues" evidence="1">
    <location>
        <begin position="241"/>
        <end position="267"/>
    </location>
</feature>
<gene>
    <name evidence="2" type="ORF">FL857_03315</name>
</gene>
<dbReference type="EMBL" id="VJXW01000003">
    <property type="protein sequence ID" value="TRW28033.1"/>
    <property type="molecule type" value="Genomic_DNA"/>
</dbReference>
<feature type="region of interest" description="Disordered" evidence="1">
    <location>
        <begin position="228"/>
        <end position="271"/>
    </location>
</feature>